<sequence>MASQQLRVIIDDNAGDIQYTGGQWTLSTLVQWYQVTSNYPAFASNTSFGSLTFAFEALWQEDCSLSSPGTSAAFIGNIPTDSFSQSFSVSIDGGAALTSSYASSTPPAYIQWYQTPVLSDGTHTVQMSHLDGTAVDMVIVTVGPNTPLAGKNIFVDNNDPSIQYSGSWVENGSGFEAGSLPSGLPVGNTTQQSTKIGDTMTFRFSGTSISIYGIFSWTNIGVISATYTLDGKAESLSYPVTSSSAEHLTEDGDATNFLFYEKNNLSAGAHTLVLNITDLENNAFNLDFITYAPSFSTSATMPALSAGGSSTISTGNTAASGATSAPGTVGGAATSGTASTSTPLSGSSTGTLTAASSGSSASSAGSIDQPTQTGSKGSPIGAIVGGVLGGLAVLVLFAIFLLYMRRRRPAGNQSPTVEQHLVSNGPQMSGPSGATPMSRDNVTPFAMSTAANAGFASLSDSKRSRMETDLGYRDGAPSPFTGSEARSNTSIRDMSLQRTVSPTASQPNTGSGYADTTSGLEYVSESVPPAYDALSTHRVSTLGPVRR</sequence>
<accession>A0A0D2NDY7</accession>
<feature type="region of interest" description="Disordered" evidence="1">
    <location>
        <begin position="456"/>
        <end position="517"/>
    </location>
</feature>
<feature type="compositionally biased region" description="Polar residues" evidence="1">
    <location>
        <begin position="411"/>
        <end position="432"/>
    </location>
</feature>
<keyword evidence="4" id="KW-1185">Reference proteome</keyword>
<proteinExistence type="predicted"/>
<feature type="region of interest" description="Disordered" evidence="1">
    <location>
        <begin position="315"/>
        <end position="377"/>
    </location>
</feature>
<keyword evidence="2" id="KW-0812">Transmembrane</keyword>
<evidence type="ECO:0000313" key="3">
    <source>
        <dbReference type="EMBL" id="KJA14836.1"/>
    </source>
</evidence>
<evidence type="ECO:0000313" key="4">
    <source>
        <dbReference type="Proteomes" id="UP000054270"/>
    </source>
</evidence>
<keyword evidence="2" id="KW-1133">Transmembrane helix</keyword>
<keyword evidence="2" id="KW-0472">Membrane</keyword>
<feature type="region of interest" description="Disordered" evidence="1">
    <location>
        <begin position="411"/>
        <end position="442"/>
    </location>
</feature>
<feature type="compositionally biased region" description="Polar residues" evidence="1">
    <location>
        <begin position="480"/>
        <end position="517"/>
    </location>
</feature>
<dbReference type="OMA" id="YSGSWVE"/>
<dbReference type="Gene3D" id="2.60.120.260">
    <property type="entry name" value="Galactose-binding domain-like"/>
    <property type="match status" value="2"/>
</dbReference>
<dbReference type="OrthoDB" id="2756615at2759"/>
<organism evidence="3 4">
    <name type="scientific">Hypholoma sublateritium (strain FD-334 SS-4)</name>
    <dbReference type="NCBI Taxonomy" id="945553"/>
    <lineage>
        <taxon>Eukaryota</taxon>
        <taxon>Fungi</taxon>
        <taxon>Dikarya</taxon>
        <taxon>Basidiomycota</taxon>
        <taxon>Agaricomycotina</taxon>
        <taxon>Agaricomycetes</taxon>
        <taxon>Agaricomycetidae</taxon>
        <taxon>Agaricales</taxon>
        <taxon>Agaricineae</taxon>
        <taxon>Strophariaceae</taxon>
        <taxon>Hypholoma</taxon>
    </lineage>
</organism>
<reference evidence="4" key="1">
    <citation type="submission" date="2014-04" db="EMBL/GenBank/DDBJ databases">
        <title>Evolutionary Origins and Diversification of the Mycorrhizal Mutualists.</title>
        <authorList>
            <consortium name="DOE Joint Genome Institute"/>
            <consortium name="Mycorrhizal Genomics Consortium"/>
            <person name="Kohler A."/>
            <person name="Kuo A."/>
            <person name="Nagy L.G."/>
            <person name="Floudas D."/>
            <person name="Copeland A."/>
            <person name="Barry K.W."/>
            <person name="Cichocki N."/>
            <person name="Veneault-Fourrey C."/>
            <person name="LaButti K."/>
            <person name="Lindquist E.A."/>
            <person name="Lipzen A."/>
            <person name="Lundell T."/>
            <person name="Morin E."/>
            <person name="Murat C."/>
            <person name="Riley R."/>
            <person name="Ohm R."/>
            <person name="Sun H."/>
            <person name="Tunlid A."/>
            <person name="Henrissat B."/>
            <person name="Grigoriev I.V."/>
            <person name="Hibbett D.S."/>
            <person name="Martin F."/>
        </authorList>
    </citation>
    <scope>NUCLEOTIDE SEQUENCE [LARGE SCALE GENOMIC DNA]</scope>
    <source>
        <strain evidence="4">FD-334 SS-4</strain>
    </source>
</reference>
<dbReference type="CDD" id="cd12087">
    <property type="entry name" value="TM_EGFR-like"/>
    <property type="match status" value="1"/>
</dbReference>
<dbReference type="STRING" id="945553.A0A0D2NDY7"/>
<feature type="transmembrane region" description="Helical" evidence="2">
    <location>
        <begin position="380"/>
        <end position="403"/>
    </location>
</feature>
<dbReference type="Proteomes" id="UP000054270">
    <property type="component" value="Unassembled WGS sequence"/>
</dbReference>
<evidence type="ECO:0000256" key="1">
    <source>
        <dbReference type="SAM" id="MobiDB-lite"/>
    </source>
</evidence>
<evidence type="ECO:0000256" key="2">
    <source>
        <dbReference type="SAM" id="Phobius"/>
    </source>
</evidence>
<protein>
    <submittedName>
        <fullName evidence="3">Uncharacterized protein</fullName>
    </submittedName>
</protein>
<feature type="compositionally biased region" description="Basic and acidic residues" evidence="1">
    <location>
        <begin position="460"/>
        <end position="472"/>
    </location>
</feature>
<name>A0A0D2NDY7_HYPSF</name>
<dbReference type="EMBL" id="KN817664">
    <property type="protein sequence ID" value="KJA14836.1"/>
    <property type="molecule type" value="Genomic_DNA"/>
</dbReference>
<gene>
    <name evidence="3" type="ORF">HYPSUDRAFT_59168</name>
</gene>
<feature type="compositionally biased region" description="Low complexity" evidence="1">
    <location>
        <begin position="315"/>
        <end position="366"/>
    </location>
</feature>
<dbReference type="AlphaFoldDB" id="A0A0D2NDY7"/>